<keyword evidence="3" id="KW-1185">Reference proteome</keyword>
<proteinExistence type="predicted"/>
<evidence type="ECO:0000313" key="2">
    <source>
        <dbReference type="EMBL" id="MDT0648213.1"/>
    </source>
</evidence>
<dbReference type="EMBL" id="JAVRHO010000033">
    <property type="protein sequence ID" value="MDT0648213.1"/>
    <property type="molecule type" value="Genomic_DNA"/>
</dbReference>
<accession>A0ABU3CPC0</accession>
<organism evidence="2 3">
    <name type="scientific">Autumnicola lenta</name>
    <dbReference type="NCBI Taxonomy" id="3075593"/>
    <lineage>
        <taxon>Bacteria</taxon>
        <taxon>Pseudomonadati</taxon>
        <taxon>Bacteroidota</taxon>
        <taxon>Flavobacteriia</taxon>
        <taxon>Flavobacteriales</taxon>
        <taxon>Flavobacteriaceae</taxon>
        <taxon>Autumnicola</taxon>
    </lineage>
</organism>
<feature type="compositionally biased region" description="Acidic residues" evidence="1">
    <location>
        <begin position="53"/>
        <end position="63"/>
    </location>
</feature>
<protein>
    <submittedName>
        <fullName evidence="2">Uncharacterized protein</fullName>
    </submittedName>
</protein>
<evidence type="ECO:0000256" key="1">
    <source>
        <dbReference type="SAM" id="MobiDB-lite"/>
    </source>
</evidence>
<dbReference type="Proteomes" id="UP001245285">
    <property type="component" value="Unassembled WGS sequence"/>
</dbReference>
<name>A0ABU3CPC0_9FLAO</name>
<feature type="region of interest" description="Disordered" evidence="1">
    <location>
        <begin position="53"/>
        <end position="217"/>
    </location>
</feature>
<gene>
    <name evidence="2" type="ORF">RM545_16080</name>
</gene>
<dbReference type="RefSeq" id="WP_311496310.1">
    <property type="nucleotide sequence ID" value="NZ_JAVRHO010000033.1"/>
</dbReference>
<feature type="compositionally biased region" description="Basic and acidic residues" evidence="1">
    <location>
        <begin position="140"/>
        <end position="159"/>
    </location>
</feature>
<evidence type="ECO:0000313" key="3">
    <source>
        <dbReference type="Proteomes" id="UP001245285"/>
    </source>
</evidence>
<feature type="compositionally biased region" description="Basic and acidic residues" evidence="1">
    <location>
        <begin position="65"/>
        <end position="82"/>
    </location>
</feature>
<sequence>MKKKIEDELLRLAEKIVNSKDNLDVAQLKAEARNLYEKLCVLAFTEKHLAETGLEEPEPEVAFEEPAKQVSEEQKEPIDDRSTYFAPDGTEYNDSEAITEPNTEKIKNIVAEMPQETQQIDDLFARINTEEKPPQQPVAPKERAEKTQQKEEKKLETRPQPEVPVQKPENKPKPHPRPNPQPEANRKDFHDFGVDYDSLPKFEPVNQNGKAPRPKSLNDRLKKGITIGLNERLAFIKHLFEGNATDYNRVLSQLNTFHTLEEANKFIQLVVKPDYNNWEGKEQYEQQFLDKIENKFES</sequence>
<feature type="compositionally biased region" description="Basic and acidic residues" evidence="1">
    <location>
        <begin position="184"/>
        <end position="193"/>
    </location>
</feature>
<comment type="caution">
    <text evidence="2">The sequence shown here is derived from an EMBL/GenBank/DDBJ whole genome shotgun (WGS) entry which is preliminary data.</text>
</comment>
<reference evidence="2 3" key="1">
    <citation type="submission" date="2023-09" db="EMBL/GenBank/DDBJ databases">
        <authorList>
            <person name="Rey-Velasco X."/>
        </authorList>
    </citation>
    <scope>NUCLEOTIDE SEQUENCE [LARGE SCALE GENOMIC DNA]</scope>
    <source>
        <strain evidence="2 3">F260</strain>
    </source>
</reference>